<accession>A0A0F8V8Y9</accession>
<name>A0A0F8V8Y9_9ZZZZ</name>
<keyword evidence="1" id="KW-1133">Transmembrane helix</keyword>
<sequence>YAQHDHGGVCMVCGSVNALYTIIFYHASSNTYIRMGGDCAAKCDMARAGDQENFRVAVNDARRNQAGKPKNRWSTTT</sequence>
<gene>
    <name evidence="2" type="ORF">LCGC14_2907560</name>
</gene>
<feature type="non-terminal residue" evidence="2">
    <location>
        <position position="1"/>
    </location>
</feature>
<reference evidence="2" key="1">
    <citation type="journal article" date="2015" name="Nature">
        <title>Complex archaea that bridge the gap between prokaryotes and eukaryotes.</title>
        <authorList>
            <person name="Spang A."/>
            <person name="Saw J.H."/>
            <person name="Jorgensen S.L."/>
            <person name="Zaremba-Niedzwiedzka K."/>
            <person name="Martijn J."/>
            <person name="Lind A.E."/>
            <person name="van Eijk R."/>
            <person name="Schleper C."/>
            <person name="Guy L."/>
            <person name="Ettema T.J."/>
        </authorList>
    </citation>
    <scope>NUCLEOTIDE SEQUENCE</scope>
</reference>
<proteinExistence type="predicted"/>
<dbReference type="AlphaFoldDB" id="A0A0F8V8Y9"/>
<evidence type="ECO:0000313" key="2">
    <source>
        <dbReference type="EMBL" id="KKK40947.1"/>
    </source>
</evidence>
<protein>
    <submittedName>
        <fullName evidence="2">Uncharacterized protein</fullName>
    </submittedName>
</protein>
<evidence type="ECO:0000256" key="1">
    <source>
        <dbReference type="SAM" id="Phobius"/>
    </source>
</evidence>
<dbReference type="EMBL" id="LAZR01070440">
    <property type="protein sequence ID" value="KKK40947.1"/>
    <property type="molecule type" value="Genomic_DNA"/>
</dbReference>
<keyword evidence="1" id="KW-0472">Membrane</keyword>
<feature type="transmembrane region" description="Helical" evidence="1">
    <location>
        <begin position="6"/>
        <end position="25"/>
    </location>
</feature>
<organism evidence="2">
    <name type="scientific">marine sediment metagenome</name>
    <dbReference type="NCBI Taxonomy" id="412755"/>
    <lineage>
        <taxon>unclassified sequences</taxon>
        <taxon>metagenomes</taxon>
        <taxon>ecological metagenomes</taxon>
    </lineage>
</organism>
<keyword evidence="1" id="KW-0812">Transmembrane</keyword>
<comment type="caution">
    <text evidence="2">The sequence shown here is derived from an EMBL/GenBank/DDBJ whole genome shotgun (WGS) entry which is preliminary data.</text>
</comment>